<dbReference type="Gene3D" id="1.10.10.60">
    <property type="entry name" value="Homeodomain-like"/>
    <property type="match status" value="1"/>
</dbReference>
<protein>
    <submittedName>
        <fullName evidence="5">AraC family transcriptional regulator</fullName>
    </submittedName>
</protein>
<evidence type="ECO:0000313" key="5">
    <source>
        <dbReference type="EMBL" id="MBC8755243.1"/>
    </source>
</evidence>
<evidence type="ECO:0000256" key="1">
    <source>
        <dbReference type="ARBA" id="ARBA00023015"/>
    </source>
</evidence>
<comment type="caution">
    <text evidence="5">The sequence shown here is derived from an EMBL/GenBank/DDBJ whole genome shotgun (WGS) entry which is preliminary data.</text>
</comment>
<dbReference type="InterPro" id="IPR050204">
    <property type="entry name" value="AraC_XylS_family_regulators"/>
</dbReference>
<dbReference type="PANTHER" id="PTHR46796:SF13">
    <property type="entry name" value="HTH-TYPE TRANSCRIPTIONAL ACTIVATOR RHAS"/>
    <property type="match status" value="1"/>
</dbReference>
<keyword evidence="6" id="KW-1185">Reference proteome</keyword>
<reference evidence="5 6" key="1">
    <citation type="submission" date="2020-07" db="EMBL/GenBank/DDBJ databases">
        <title>Description of Kordia aestuariivivens sp. nov., isolated from a tidal flat.</title>
        <authorList>
            <person name="Park S."/>
            <person name="Yoon J.-H."/>
        </authorList>
    </citation>
    <scope>NUCLEOTIDE SEQUENCE [LARGE SCALE GENOMIC DNA]</scope>
    <source>
        <strain evidence="5 6">YSTF-M3</strain>
    </source>
</reference>
<feature type="domain" description="HTH araC/xylS-type" evidence="4">
    <location>
        <begin position="160"/>
        <end position="260"/>
    </location>
</feature>
<organism evidence="5 6">
    <name type="scientific">Kordia aestuariivivens</name>
    <dbReference type="NCBI Taxonomy" id="2759037"/>
    <lineage>
        <taxon>Bacteria</taxon>
        <taxon>Pseudomonadati</taxon>
        <taxon>Bacteroidota</taxon>
        <taxon>Flavobacteriia</taxon>
        <taxon>Flavobacteriales</taxon>
        <taxon>Flavobacteriaceae</taxon>
        <taxon>Kordia</taxon>
    </lineage>
</organism>
<evidence type="ECO:0000259" key="4">
    <source>
        <dbReference type="PROSITE" id="PS01124"/>
    </source>
</evidence>
<dbReference type="SUPFAM" id="SSF46689">
    <property type="entry name" value="Homeodomain-like"/>
    <property type="match status" value="1"/>
</dbReference>
<dbReference type="InterPro" id="IPR018060">
    <property type="entry name" value="HTH_AraC"/>
</dbReference>
<evidence type="ECO:0000256" key="2">
    <source>
        <dbReference type="ARBA" id="ARBA00023125"/>
    </source>
</evidence>
<dbReference type="Pfam" id="PF20240">
    <property type="entry name" value="DUF6597"/>
    <property type="match status" value="1"/>
</dbReference>
<dbReference type="InterPro" id="IPR009057">
    <property type="entry name" value="Homeodomain-like_sf"/>
</dbReference>
<dbReference type="RefSeq" id="WP_187562293.1">
    <property type="nucleotide sequence ID" value="NZ_JACGWS010000006.1"/>
</dbReference>
<dbReference type="PROSITE" id="PS01124">
    <property type="entry name" value="HTH_ARAC_FAMILY_2"/>
    <property type="match status" value="1"/>
</dbReference>
<evidence type="ECO:0000313" key="6">
    <source>
        <dbReference type="Proteomes" id="UP000619238"/>
    </source>
</evidence>
<sequence length="276" mass="32886">MIFETHKLEGVLHQYVESIFHFKDFMPDHSIERVVPTGHIFIIFELDGFTRNTFDNETLKPNNTFTKVWVSGMHKNYISISAHQKSEMLVIQFKPYGAHPFFHFPIQELNEKVVAAVQLFENKIIELREEILTKKTSKEKFKIVEQWLLDKFHKDKIPSVELLGILEKLQTESVANYGKIIDSYSKTQKHLIDQFKKYIGLTPKYYQRILRFNEILQQIHQSEKIEWSQVAYQCEYADQSHFIKEFKHFSGLNPQKFIKQNFHKDEPNFFPLDRKG</sequence>
<dbReference type="EMBL" id="JACGWS010000006">
    <property type="protein sequence ID" value="MBC8755243.1"/>
    <property type="molecule type" value="Genomic_DNA"/>
</dbReference>
<dbReference type="Pfam" id="PF12833">
    <property type="entry name" value="HTH_18"/>
    <property type="match status" value="1"/>
</dbReference>
<dbReference type="PANTHER" id="PTHR46796">
    <property type="entry name" value="HTH-TYPE TRANSCRIPTIONAL ACTIVATOR RHAS-RELATED"/>
    <property type="match status" value="1"/>
</dbReference>
<name>A0ABR7Q9Z5_9FLAO</name>
<evidence type="ECO:0000256" key="3">
    <source>
        <dbReference type="ARBA" id="ARBA00023163"/>
    </source>
</evidence>
<accession>A0ABR7Q9Z5</accession>
<gene>
    <name evidence="5" type="ORF">H2O64_11200</name>
</gene>
<dbReference type="Proteomes" id="UP000619238">
    <property type="component" value="Unassembled WGS sequence"/>
</dbReference>
<keyword evidence="1" id="KW-0805">Transcription regulation</keyword>
<keyword evidence="3" id="KW-0804">Transcription</keyword>
<dbReference type="SMART" id="SM00342">
    <property type="entry name" value="HTH_ARAC"/>
    <property type="match status" value="1"/>
</dbReference>
<keyword evidence="2" id="KW-0238">DNA-binding</keyword>
<dbReference type="InterPro" id="IPR046532">
    <property type="entry name" value="DUF6597"/>
</dbReference>
<proteinExistence type="predicted"/>